<keyword evidence="1" id="KW-1133">Transmembrane helix</keyword>
<sequence length="366" mass="41903">MHGGHKGQGVITRWYDKADLTVDHRLFKSKLRYGSGLFVLYLQHIRYHVNDTLHRHAVKPVKDLINVVFCCFCYILWYALLHGLKEGLPVAHRRYGLGHVYILIELVAVNHVIEVKQWLSECQGLNPQGCLSHDDTVVGYGKHLVGVISKEHNGSGHDLQQQLFDLLKYRMCHLRMPLKDTDDIRTLKPCQQRPPYRPLGHRRPVCVWQKGHDLLIRRDREFLLNGCHACRRRIFLDSLIYVGVANYKHLGKTAPVIEEATSGLLSPQEAKHRVLGVCGQVYQGIVVVAFLQGDVGNIVFLCQVPDLFPPGVHFMQGDEHIRAFRLYKLLQAEVVLHVSHQRPVLLKQRPMTKTMPGKVYLAPLTE</sequence>
<accession>A0A0F3GXC7</accession>
<organism evidence="2 3">
    <name type="scientific">Candidatus Magnetobacterium bavaricum</name>
    <dbReference type="NCBI Taxonomy" id="29290"/>
    <lineage>
        <taxon>Bacteria</taxon>
        <taxon>Pseudomonadati</taxon>
        <taxon>Nitrospirota</taxon>
        <taxon>Thermodesulfovibrionia</taxon>
        <taxon>Thermodesulfovibrionales</taxon>
        <taxon>Candidatus Magnetobacteriaceae</taxon>
        <taxon>Candidatus Magnetobacterium</taxon>
    </lineage>
</organism>
<evidence type="ECO:0000256" key="1">
    <source>
        <dbReference type="SAM" id="Phobius"/>
    </source>
</evidence>
<proteinExistence type="predicted"/>
<evidence type="ECO:0000313" key="2">
    <source>
        <dbReference type="EMBL" id="KJU86644.1"/>
    </source>
</evidence>
<keyword evidence="1" id="KW-0812">Transmembrane</keyword>
<evidence type="ECO:0000313" key="3">
    <source>
        <dbReference type="Proteomes" id="UP000033423"/>
    </source>
</evidence>
<dbReference type="Proteomes" id="UP000033423">
    <property type="component" value="Unassembled WGS sequence"/>
</dbReference>
<comment type="caution">
    <text evidence="2">The sequence shown here is derived from an EMBL/GenBank/DDBJ whole genome shotgun (WGS) entry which is preliminary data.</text>
</comment>
<protein>
    <submittedName>
        <fullName evidence="2">Uncharacterized protein</fullName>
    </submittedName>
</protein>
<keyword evidence="3" id="KW-1185">Reference proteome</keyword>
<gene>
    <name evidence="2" type="ORF">MBAV_001166</name>
</gene>
<keyword evidence="1" id="KW-0472">Membrane</keyword>
<feature type="transmembrane region" description="Helical" evidence="1">
    <location>
        <begin position="64"/>
        <end position="84"/>
    </location>
</feature>
<name>A0A0F3GXC7_9BACT</name>
<dbReference type="AlphaFoldDB" id="A0A0F3GXC7"/>
<dbReference type="EMBL" id="LACI01000515">
    <property type="protein sequence ID" value="KJU86644.1"/>
    <property type="molecule type" value="Genomic_DNA"/>
</dbReference>
<reference evidence="2 3" key="1">
    <citation type="submission" date="2015-02" db="EMBL/GenBank/DDBJ databases">
        <title>Single-cell genomics of uncultivated deep-branching MTB reveals a conserved set of magnetosome genes.</title>
        <authorList>
            <person name="Kolinko S."/>
            <person name="Richter M."/>
            <person name="Glockner F.O."/>
            <person name="Brachmann A."/>
            <person name="Schuler D."/>
        </authorList>
    </citation>
    <scope>NUCLEOTIDE SEQUENCE [LARGE SCALE GENOMIC DNA]</scope>
    <source>
        <strain evidence="2">TM-1</strain>
    </source>
</reference>